<evidence type="ECO:0000256" key="12">
    <source>
        <dbReference type="ARBA" id="ARBA00023316"/>
    </source>
</evidence>
<feature type="transmembrane region" description="Helical" evidence="13">
    <location>
        <begin position="165"/>
        <end position="190"/>
    </location>
</feature>
<evidence type="ECO:0000256" key="10">
    <source>
        <dbReference type="ARBA" id="ARBA00022989"/>
    </source>
</evidence>
<evidence type="ECO:0000256" key="6">
    <source>
        <dbReference type="ARBA" id="ARBA00022448"/>
    </source>
</evidence>
<sequence length="316" mass="34898">MAFSDFAAICSKTPLPLCSVIKSKTHLILSNSTIIHDFDPLNLNVGVLPRCYARSIDLANTVIFDVGNAFINIGALGVILIILYNIRQKYTAIGRSEYLYFFQLTLLLIIFTLVVDCGVSPPGSGSYPYFVAIQIGLAGACCWALLIIGFLGFNLWEDGTTKSMLLVRGTSMLGFIANFLASILTFKAWITDHKVATMNASGMIVVVYIINAIFLFVFVICQLLVSLLVVRNLWVTGAIFLGLFFFVAGQVLVYAFSTQICEGFKHYLDGLFFGSICNVFTLMMVYKTWDMTTDDDLEFGVSVSKDGDVVYDNGFM</sequence>
<evidence type="ECO:0000256" key="7">
    <source>
        <dbReference type="ARBA" id="ARBA00022692"/>
    </source>
</evidence>
<feature type="transmembrane region" description="Helical" evidence="13">
    <location>
        <begin position="232"/>
        <end position="255"/>
    </location>
</feature>
<feature type="transmembrane region" description="Helical" evidence="13">
    <location>
        <begin position="267"/>
        <end position="286"/>
    </location>
</feature>
<dbReference type="OrthoDB" id="2189463at2759"/>
<keyword evidence="6" id="KW-0813">Transport</keyword>
<comment type="subunit">
    <text evidence="4">Interacts with CHS3.</text>
</comment>
<dbReference type="Proteomes" id="UP000501346">
    <property type="component" value="Chromosome ScVIII"/>
</dbReference>
<organism evidence="14 15">
    <name type="scientific">Saccharomyces pastorianus</name>
    <name type="common">Lager yeast</name>
    <name type="synonym">Saccharomyces cerevisiae x Saccharomyces eubayanus</name>
    <dbReference type="NCBI Taxonomy" id="27292"/>
    <lineage>
        <taxon>Eukaryota</taxon>
        <taxon>Fungi</taxon>
        <taxon>Dikarya</taxon>
        <taxon>Ascomycota</taxon>
        <taxon>Saccharomycotina</taxon>
        <taxon>Saccharomycetes</taxon>
        <taxon>Saccharomycetales</taxon>
        <taxon>Saccharomycetaceae</taxon>
        <taxon>Saccharomyces</taxon>
    </lineage>
</organism>
<feature type="transmembrane region" description="Helical" evidence="13">
    <location>
        <begin position="202"/>
        <end position="225"/>
    </location>
</feature>
<dbReference type="AlphaFoldDB" id="A0A6C1DTU9"/>
<reference evidence="14 15" key="1">
    <citation type="journal article" date="2019" name="BMC Genomics">
        <title>Chromosome level assembly and comparative genome analysis confirm lager-brewing yeasts originated from a single hybridization.</title>
        <authorList>
            <person name="Salazar A.N."/>
            <person name="Gorter de Vries A.R."/>
            <person name="van den Broek M."/>
            <person name="Brouwers N."/>
            <person name="de la Torre Cortes P."/>
            <person name="Kuijpers N.G.A."/>
            <person name="Daran J.G."/>
            <person name="Abeel T."/>
        </authorList>
    </citation>
    <scope>NUCLEOTIDE SEQUENCE [LARGE SCALE GENOMIC DNA]</scope>
    <source>
        <strain evidence="14 15">CBS 1483</strain>
    </source>
</reference>
<evidence type="ECO:0000256" key="13">
    <source>
        <dbReference type="SAM" id="Phobius"/>
    </source>
</evidence>
<keyword evidence="7 13" id="KW-0812">Transmembrane</keyword>
<keyword evidence="10 13" id="KW-1133">Transmembrane helix</keyword>
<dbReference type="PANTHER" id="PTHR35329">
    <property type="entry name" value="CHITIN SYNTHASE EXPORT CHAPERONE"/>
    <property type="match status" value="1"/>
</dbReference>
<dbReference type="GO" id="GO:0015031">
    <property type="term" value="P:protein transport"/>
    <property type="evidence" value="ECO:0007669"/>
    <property type="project" value="UniProtKB-KW"/>
</dbReference>
<keyword evidence="15" id="KW-1185">Reference proteome</keyword>
<evidence type="ECO:0000256" key="5">
    <source>
        <dbReference type="ARBA" id="ARBA00018354"/>
    </source>
</evidence>
<evidence type="ECO:0000256" key="4">
    <source>
        <dbReference type="ARBA" id="ARBA00011864"/>
    </source>
</evidence>
<proteinExistence type="inferred from homology"/>
<dbReference type="PANTHER" id="PTHR35329:SF2">
    <property type="entry name" value="CHITIN SYNTHASE EXPORT CHAPERONE"/>
    <property type="match status" value="1"/>
</dbReference>
<comment type="similarity">
    <text evidence="3">Belongs to the CHS7 family.</text>
</comment>
<keyword evidence="8" id="KW-0256">Endoplasmic reticulum</keyword>
<dbReference type="GO" id="GO:0005789">
    <property type="term" value="C:endoplasmic reticulum membrane"/>
    <property type="evidence" value="ECO:0007669"/>
    <property type="project" value="UniProtKB-SubCell"/>
</dbReference>
<evidence type="ECO:0000313" key="15">
    <source>
        <dbReference type="Proteomes" id="UP000501346"/>
    </source>
</evidence>
<evidence type="ECO:0000256" key="2">
    <source>
        <dbReference type="ARBA" id="ARBA00004477"/>
    </source>
</evidence>
<evidence type="ECO:0000256" key="11">
    <source>
        <dbReference type="ARBA" id="ARBA00023136"/>
    </source>
</evidence>
<evidence type="ECO:0000256" key="3">
    <source>
        <dbReference type="ARBA" id="ARBA00009274"/>
    </source>
</evidence>
<evidence type="ECO:0000256" key="8">
    <source>
        <dbReference type="ARBA" id="ARBA00022824"/>
    </source>
</evidence>
<dbReference type="Pfam" id="PF12271">
    <property type="entry name" value="Chs7"/>
    <property type="match status" value="1"/>
</dbReference>
<feature type="transmembrane region" description="Helical" evidence="13">
    <location>
        <begin position="98"/>
        <end position="115"/>
    </location>
</feature>
<comment type="subcellular location">
    <subcellularLocation>
        <location evidence="2">Endoplasmic reticulum membrane</location>
        <topology evidence="2">Multi-pass membrane protein</topology>
    </subcellularLocation>
</comment>
<protein>
    <recommendedName>
        <fullName evidence="5">Chitin synthase export chaperone</fullName>
    </recommendedName>
</protein>
<dbReference type="GO" id="GO:0006457">
    <property type="term" value="P:protein folding"/>
    <property type="evidence" value="ECO:0007669"/>
    <property type="project" value="TreeGrafter"/>
</dbReference>
<keyword evidence="11 13" id="KW-0472">Membrane</keyword>
<feature type="transmembrane region" description="Helical" evidence="13">
    <location>
        <begin position="69"/>
        <end position="86"/>
    </location>
</feature>
<comment type="function">
    <text evidence="1">Chaperone required for the export of the chitin synthase CHS3 from the endoplasmic reticulum.</text>
</comment>
<dbReference type="InterPro" id="IPR022057">
    <property type="entry name" value="Chs7"/>
</dbReference>
<keyword evidence="9" id="KW-0653">Protein transport</keyword>
<dbReference type="EMBL" id="CP048989">
    <property type="protein sequence ID" value="QID79987.1"/>
    <property type="molecule type" value="Genomic_DNA"/>
</dbReference>
<keyword evidence="12" id="KW-0961">Cell wall biogenesis/degradation</keyword>
<feature type="transmembrane region" description="Helical" evidence="13">
    <location>
        <begin position="127"/>
        <end position="153"/>
    </location>
</feature>
<dbReference type="GO" id="GO:0071555">
    <property type="term" value="P:cell wall organization"/>
    <property type="evidence" value="ECO:0007669"/>
    <property type="project" value="UniProtKB-KW"/>
</dbReference>
<evidence type="ECO:0000256" key="9">
    <source>
        <dbReference type="ARBA" id="ARBA00022927"/>
    </source>
</evidence>
<evidence type="ECO:0000256" key="1">
    <source>
        <dbReference type="ARBA" id="ARBA00002732"/>
    </source>
</evidence>
<evidence type="ECO:0000313" key="14">
    <source>
        <dbReference type="EMBL" id="QID79987.1"/>
    </source>
</evidence>
<dbReference type="GO" id="GO:0051082">
    <property type="term" value="F:unfolded protein binding"/>
    <property type="evidence" value="ECO:0007669"/>
    <property type="project" value="TreeGrafter"/>
</dbReference>
<gene>
    <name evidence="14" type="primary">CHS7_1</name>
    <name evidence="14" type="ORF">GRS66_002289</name>
</gene>
<name>A0A6C1DTU9_SACPS</name>
<accession>A0A6C1DTU9</accession>